<evidence type="ECO:0000256" key="18">
    <source>
        <dbReference type="ARBA" id="ARBA00023136"/>
    </source>
</evidence>
<dbReference type="PROSITE" id="PS50222">
    <property type="entry name" value="EF_HAND_2"/>
    <property type="match status" value="3"/>
</dbReference>
<keyword evidence="6" id="KW-1003">Cell membrane</keyword>
<dbReference type="PANTHER" id="PTHR23055:SF30">
    <property type="entry name" value="KV CHANNEL-INTERACTING PROTEIN 4"/>
    <property type="match status" value="1"/>
</dbReference>
<organism evidence="24 25">
    <name type="scientific">Eschrichtius robustus</name>
    <name type="common">California gray whale</name>
    <name type="synonym">Eschrichtius gibbosus</name>
    <dbReference type="NCBI Taxonomy" id="9764"/>
    <lineage>
        <taxon>Eukaryota</taxon>
        <taxon>Metazoa</taxon>
        <taxon>Chordata</taxon>
        <taxon>Craniata</taxon>
        <taxon>Vertebrata</taxon>
        <taxon>Euteleostomi</taxon>
        <taxon>Mammalia</taxon>
        <taxon>Eutheria</taxon>
        <taxon>Laurasiatheria</taxon>
        <taxon>Artiodactyla</taxon>
        <taxon>Whippomorpha</taxon>
        <taxon>Cetacea</taxon>
        <taxon>Mysticeti</taxon>
        <taxon>Eschrichtiidae</taxon>
        <taxon>Eschrichtius</taxon>
    </lineage>
</organism>
<evidence type="ECO:0000256" key="11">
    <source>
        <dbReference type="ARBA" id="ARBA00022723"/>
    </source>
</evidence>
<dbReference type="GO" id="GO:0008076">
    <property type="term" value="C:voltage-gated potassium channel complex"/>
    <property type="evidence" value="ECO:0007669"/>
    <property type="project" value="TreeGrafter"/>
</dbReference>
<evidence type="ECO:0000256" key="9">
    <source>
        <dbReference type="ARBA" id="ARBA00022553"/>
    </source>
</evidence>
<dbReference type="PRINTS" id="PR00450">
    <property type="entry name" value="RECOVERIN"/>
</dbReference>
<evidence type="ECO:0000256" key="4">
    <source>
        <dbReference type="ARBA" id="ARBA00006049"/>
    </source>
</evidence>
<evidence type="ECO:0000313" key="24">
    <source>
        <dbReference type="EMBL" id="KAJ8790022.1"/>
    </source>
</evidence>
<keyword evidence="25" id="KW-1185">Reference proteome</keyword>
<evidence type="ECO:0000256" key="6">
    <source>
        <dbReference type="ARBA" id="ARBA00022475"/>
    </source>
</evidence>
<dbReference type="GO" id="GO:0005777">
    <property type="term" value="C:peroxisome"/>
    <property type="evidence" value="ECO:0007669"/>
    <property type="project" value="UniProtKB-SubCell"/>
</dbReference>
<accession>A0AB34HB39</accession>
<evidence type="ECO:0000256" key="16">
    <source>
        <dbReference type="ARBA" id="ARBA00022958"/>
    </source>
</evidence>
<evidence type="ECO:0000256" key="3">
    <source>
        <dbReference type="ARBA" id="ARBA00004496"/>
    </source>
</evidence>
<evidence type="ECO:0000313" key="25">
    <source>
        <dbReference type="Proteomes" id="UP001159641"/>
    </source>
</evidence>
<evidence type="ECO:0000259" key="23">
    <source>
        <dbReference type="PROSITE" id="PS50222"/>
    </source>
</evidence>
<dbReference type="GO" id="GO:0005509">
    <property type="term" value="F:calcium ion binding"/>
    <property type="evidence" value="ECO:0007669"/>
    <property type="project" value="InterPro"/>
</dbReference>
<keyword evidence="16" id="KW-0630">Potassium</keyword>
<dbReference type="InterPro" id="IPR011992">
    <property type="entry name" value="EF-hand-dom_pair"/>
</dbReference>
<dbReference type="Gene3D" id="1.10.238.10">
    <property type="entry name" value="EF-hand"/>
    <property type="match status" value="1"/>
</dbReference>
<keyword evidence="5" id="KW-0813">Transport</keyword>
<dbReference type="AlphaFoldDB" id="A0AB34HB39"/>
<evidence type="ECO:0000256" key="2">
    <source>
        <dbReference type="ARBA" id="ARBA00004275"/>
    </source>
</evidence>
<dbReference type="InterPro" id="IPR028846">
    <property type="entry name" value="Recoverin"/>
</dbReference>
<dbReference type="Proteomes" id="UP001159641">
    <property type="component" value="Unassembled WGS sequence"/>
</dbReference>
<evidence type="ECO:0000256" key="19">
    <source>
        <dbReference type="ARBA" id="ARBA00023140"/>
    </source>
</evidence>
<dbReference type="CDD" id="cd00051">
    <property type="entry name" value="EFh"/>
    <property type="match status" value="2"/>
</dbReference>
<protein>
    <recommendedName>
        <fullName evidence="22">Kv channel-interacting protein 4</fullName>
    </recommendedName>
</protein>
<dbReference type="FunFam" id="1.10.238.10:FF:000009">
    <property type="entry name" value="Visinin-like protein 1"/>
    <property type="match status" value="1"/>
</dbReference>
<keyword evidence="15" id="KW-0851">Voltage-gated channel</keyword>
<keyword evidence="14" id="KW-0106">Calcium</keyword>
<feature type="domain" description="EF-hand" evidence="23">
    <location>
        <begin position="181"/>
        <end position="216"/>
    </location>
</feature>
<dbReference type="GO" id="GO:0005267">
    <property type="term" value="F:potassium channel activity"/>
    <property type="evidence" value="ECO:0007669"/>
    <property type="project" value="UniProtKB-KW"/>
</dbReference>
<evidence type="ECO:0000256" key="22">
    <source>
        <dbReference type="ARBA" id="ARBA00040738"/>
    </source>
</evidence>
<keyword evidence="11" id="KW-0479">Metal-binding</keyword>
<evidence type="ECO:0000256" key="20">
    <source>
        <dbReference type="ARBA" id="ARBA00023288"/>
    </source>
</evidence>
<comment type="subcellular location">
    <subcellularLocation>
        <location evidence="1">Cell membrane</location>
        <topology evidence="1">Peripheral membrane protein</topology>
    </subcellularLocation>
    <subcellularLocation>
        <location evidence="3">Cytoplasm</location>
    </subcellularLocation>
    <subcellularLocation>
        <location evidence="2">Peroxisome</location>
    </subcellularLocation>
</comment>
<feature type="domain" description="EF-hand" evidence="23">
    <location>
        <begin position="133"/>
        <end position="168"/>
    </location>
</feature>
<evidence type="ECO:0000256" key="10">
    <source>
        <dbReference type="ARBA" id="ARBA00022707"/>
    </source>
</evidence>
<dbReference type="GO" id="GO:1901379">
    <property type="term" value="P:regulation of potassium ion transmembrane transport"/>
    <property type="evidence" value="ECO:0007669"/>
    <property type="project" value="TreeGrafter"/>
</dbReference>
<dbReference type="InterPro" id="IPR018247">
    <property type="entry name" value="EF_Hand_1_Ca_BS"/>
</dbReference>
<evidence type="ECO:0000256" key="8">
    <source>
        <dbReference type="ARBA" id="ARBA00022538"/>
    </source>
</evidence>
<evidence type="ECO:0000256" key="17">
    <source>
        <dbReference type="ARBA" id="ARBA00023065"/>
    </source>
</evidence>
<dbReference type="EMBL" id="JAIQCJ010001385">
    <property type="protein sequence ID" value="KAJ8790022.1"/>
    <property type="molecule type" value="Genomic_DNA"/>
</dbReference>
<keyword evidence="21" id="KW-0407">Ion channel</keyword>
<keyword evidence="19" id="KW-0576">Peroxisome</keyword>
<name>A0AB34HB39_ESCRO</name>
<dbReference type="PANTHER" id="PTHR23055">
    <property type="entry name" value="CALCIUM BINDING PROTEINS"/>
    <property type="match status" value="1"/>
</dbReference>
<keyword evidence="12" id="KW-0677">Repeat</keyword>
<reference evidence="24 25" key="1">
    <citation type="submission" date="2022-11" db="EMBL/GenBank/DDBJ databases">
        <title>Whole genome sequence of Eschrichtius robustus ER-17-0199.</title>
        <authorList>
            <person name="Bruniche-Olsen A."/>
            <person name="Black A.N."/>
            <person name="Fields C.J."/>
            <person name="Walden K."/>
            <person name="Dewoody J.A."/>
        </authorList>
    </citation>
    <scope>NUCLEOTIDE SEQUENCE [LARGE SCALE GENOMIC DNA]</scope>
    <source>
        <strain evidence="24">ER-17-0199</strain>
        <tissue evidence="24">Blubber</tissue>
    </source>
</reference>
<dbReference type="Pfam" id="PF13499">
    <property type="entry name" value="EF-hand_7"/>
    <property type="match status" value="1"/>
</dbReference>
<dbReference type="SUPFAM" id="SSF47473">
    <property type="entry name" value="EF-hand"/>
    <property type="match status" value="1"/>
</dbReference>
<dbReference type="SMART" id="SM00054">
    <property type="entry name" value="EFh"/>
    <property type="match status" value="3"/>
</dbReference>
<dbReference type="GO" id="GO:0015459">
    <property type="term" value="F:potassium channel regulator activity"/>
    <property type="evidence" value="ECO:0007669"/>
    <property type="project" value="TreeGrafter"/>
</dbReference>
<gene>
    <name evidence="24" type="ORF">J1605_004774</name>
</gene>
<evidence type="ECO:0000256" key="7">
    <source>
        <dbReference type="ARBA" id="ARBA00022490"/>
    </source>
</evidence>
<keyword evidence="7" id="KW-0963">Cytoplasm</keyword>
<evidence type="ECO:0000256" key="14">
    <source>
        <dbReference type="ARBA" id="ARBA00022837"/>
    </source>
</evidence>
<proteinExistence type="inferred from homology"/>
<comment type="caution">
    <text evidence="24">The sequence shown here is derived from an EMBL/GenBank/DDBJ whole genome shotgun (WGS) entry which is preliminary data.</text>
</comment>
<dbReference type="PROSITE" id="PS00018">
    <property type="entry name" value="EF_HAND_1"/>
    <property type="match status" value="3"/>
</dbReference>
<evidence type="ECO:0000256" key="13">
    <source>
        <dbReference type="ARBA" id="ARBA00022826"/>
    </source>
</evidence>
<keyword evidence="9" id="KW-0597">Phosphoprotein</keyword>
<keyword evidence="20" id="KW-0449">Lipoprotein</keyword>
<keyword evidence="10" id="KW-0519">Myristate</keyword>
<keyword evidence="18" id="KW-0472">Membrane</keyword>
<keyword evidence="17" id="KW-0406">Ion transport</keyword>
<dbReference type="Pfam" id="PF13833">
    <property type="entry name" value="EF-hand_8"/>
    <property type="match status" value="1"/>
</dbReference>
<sequence length="227" mass="26632">MDRTYHFPTFSVRLTSHMWFDVGLFCDCQSPLLKECLQFRILTRLFLQLQRVKAFLRLPQPQVHLLSPHFGIKECPSGVVNEDTFKEIYSQFFPQGDSTTYAHFLFNAFDTDHNGAVSFEDFIKGLSILLRGTVQEKLNWAFNLYDINKDGYITKEEMLDIMKAIYDMMGKCTYPVLKEDAPRQHVETFFQKMDKNKDGVVTIDEFIESCQKDENIMRSMQLFENVI</sequence>
<evidence type="ECO:0000256" key="1">
    <source>
        <dbReference type="ARBA" id="ARBA00004202"/>
    </source>
</evidence>
<evidence type="ECO:0000256" key="15">
    <source>
        <dbReference type="ARBA" id="ARBA00022882"/>
    </source>
</evidence>
<evidence type="ECO:0000256" key="21">
    <source>
        <dbReference type="ARBA" id="ARBA00023303"/>
    </source>
</evidence>
<evidence type="ECO:0000256" key="5">
    <source>
        <dbReference type="ARBA" id="ARBA00022448"/>
    </source>
</evidence>
<comment type="similarity">
    <text evidence="4">Belongs to the recoverin family.</text>
</comment>
<evidence type="ECO:0000256" key="12">
    <source>
        <dbReference type="ARBA" id="ARBA00022737"/>
    </source>
</evidence>
<keyword evidence="13" id="KW-0631">Potassium channel</keyword>
<dbReference type="InterPro" id="IPR002048">
    <property type="entry name" value="EF_hand_dom"/>
</dbReference>
<keyword evidence="8" id="KW-0633">Potassium transport</keyword>
<feature type="domain" description="EF-hand" evidence="23">
    <location>
        <begin position="97"/>
        <end position="132"/>
    </location>
</feature>